<feature type="domain" description="ParB-like N-terminal" evidence="1">
    <location>
        <begin position="4"/>
        <end position="90"/>
    </location>
</feature>
<dbReference type="GO" id="GO:0045881">
    <property type="term" value="P:positive regulation of sporulation resulting in formation of a cellular spore"/>
    <property type="evidence" value="ECO:0007669"/>
    <property type="project" value="TreeGrafter"/>
</dbReference>
<dbReference type="RefSeq" id="WP_003147079.1">
    <property type="nucleotide sequence ID" value="NZ_GL883583.1"/>
</dbReference>
<dbReference type="SUPFAM" id="SSF110849">
    <property type="entry name" value="ParB/Sulfiredoxin"/>
    <property type="match status" value="1"/>
</dbReference>
<evidence type="ECO:0000313" key="2">
    <source>
        <dbReference type="EMBL" id="EGF88470.1"/>
    </source>
</evidence>
<organism evidence="2 3">
    <name type="scientific">Gemella haemolysans M341</name>
    <dbReference type="NCBI Taxonomy" id="562981"/>
    <lineage>
        <taxon>Bacteria</taxon>
        <taxon>Bacillati</taxon>
        <taxon>Bacillota</taxon>
        <taxon>Bacilli</taxon>
        <taxon>Bacillales</taxon>
        <taxon>Gemellaceae</taxon>
        <taxon>Gemella</taxon>
    </lineage>
</organism>
<dbReference type="InterPro" id="IPR036086">
    <property type="entry name" value="ParB/Sulfiredoxin_sf"/>
</dbReference>
<evidence type="ECO:0000259" key="1">
    <source>
        <dbReference type="SMART" id="SM00470"/>
    </source>
</evidence>
<dbReference type="SMART" id="SM00470">
    <property type="entry name" value="ParB"/>
    <property type="match status" value="1"/>
</dbReference>
<proteinExistence type="predicted"/>
<sequence length="180" mass="21293">MQIVNININDIKEYEYNAKIHTDEQIEQIVTSIERYGNNDPIAIDENNVIIEGHGRYLALKRLGVEEVPVIKLEHLTEEQKREYILVHNKLTMNTGFDLGILEQELNKIEFDMTNFDFEKFEQVFEEETSELNKEIELSELEDKVMLKVEFGYDEYQMVVEKLHEINEDKRLALLEVLDV</sequence>
<dbReference type="Pfam" id="PF02195">
    <property type="entry name" value="ParB_N"/>
    <property type="match status" value="1"/>
</dbReference>
<gene>
    <name evidence="2" type="ORF">HMPREF0428_00988</name>
</gene>
<dbReference type="GO" id="GO:0007059">
    <property type="term" value="P:chromosome segregation"/>
    <property type="evidence" value="ECO:0007669"/>
    <property type="project" value="TreeGrafter"/>
</dbReference>
<dbReference type="CDD" id="cd16403">
    <property type="entry name" value="ParB_N_like_MT"/>
    <property type="match status" value="1"/>
</dbReference>
<dbReference type="AlphaFoldDB" id="A0AA87BAS0"/>
<dbReference type="InterPro" id="IPR003115">
    <property type="entry name" value="ParB_N"/>
</dbReference>
<dbReference type="GO" id="GO:0005694">
    <property type="term" value="C:chromosome"/>
    <property type="evidence" value="ECO:0007669"/>
    <property type="project" value="TreeGrafter"/>
</dbReference>
<dbReference type="InterPro" id="IPR050336">
    <property type="entry name" value="Chromosome_partition/occlusion"/>
</dbReference>
<dbReference type="PANTHER" id="PTHR33375:SF1">
    <property type="entry name" value="CHROMOSOME-PARTITIONING PROTEIN PARB-RELATED"/>
    <property type="match status" value="1"/>
</dbReference>
<comment type="caution">
    <text evidence="2">The sequence shown here is derived from an EMBL/GenBank/DDBJ whole genome shotgun (WGS) entry which is preliminary data.</text>
</comment>
<reference evidence="2 3" key="1">
    <citation type="submission" date="2011-03" db="EMBL/GenBank/DDBJ databases">
        <title>The Genome Sequence of Gemella haemolysans M341.</title>
        <authorList>
            <consortium name="The Broad Institute Genome Sequencing Platform"/>
            <consortium name="The Broad Institute Genome Sequencing Center for Infectious Disease"/>
            <person name="Earl A."/>
            <person name="Ward D."/>
            <person name="Feldgarden M."/>
            <person name="Gevers D."/>
            <person name="Sibley C.D."/>
            <person name="Field T.R."/>
            <person name="Grinwis M."/>
            <person name="Eshaghurshan C.S."/>
            <person name="Surette M.G."/>
            <person name="Young S.K."/>
            <person name="Zeng Q."/>
            <person name="Gargeya S."/>
            <person name="Fitzgerald M."/>
            <person name="Haas B."/>
            <person name="Abouelleil A."/>
            <person name="Alvarado L."/>
            <person name="Arachchi H.M."/>
            <person name="Berlin A."/>
            <person name="Brown A."/>
            <person name="Chapman S.B."/>
            <person name="Chen Z."/>
            <person name="Dunbar C."/>
            <person name="Freedman E."/>
            <person name="Gearin G."/>
            <person name="Gellesch M."/>
            <person name="Goldberg J."/>
            <person name="Griggs A."/>
            <person name="Gujja S."/>
            <person name="Heilman E.R."/>
            <person name="Heiman D."/>
            <person name="Howarth C."/>
            <person name="Larson L."/>
            <person name="Lui A."/>
            <person name="MacDonald P.J.P."/>
            <person name="Mehta T."/>
            <person name="Montmayeur A."/>
            <person name="Murphy C."/>
            <person name="Neiman D."/>
            <person name="Pearson M."/>
            <person name="Priest M."/>
            <person name="Roberts A."/>
            <person name="Saif S."/>
            <person name="Shea T."/>
            <person name="Shenoy N."/>
            <person name="Sisk P."/>
            <person name="Stolte C."/>
            <person name="Sykes S."/>
            <person name="White J."/>
            <person name="Yandava C."/>
            <person name="Wortman J."/>
            <person name="Nusbaum C."/>
            <person name="Birren B."/>
        </authorList>
    </citation>
    <scope>NUCLEOTIDE SEQUENCE [LARGE SCALE GENOMIC DNA]</scope>
    <source>
        <strain evidence="2 3">M341</strain>
    </source>
</reference>
<accession>A0AA87BAS0</accession>
<name>A0AA87BAS0_9BACL</name>
<protein>
    <recommendedName>
        <fullName evidence="1">ParB-like N-terminal domain-containing protein</fullName>
    </recommendedName>
</protein>
<dbReference type="Gene3D" id="3.90.1530.10">
    <property type="entry name" value="Conserved hypothetical protein from pyrococcus furiosus pfu- 392566-001, ParB domain"/>
    <property type="match status" value="1"/>
</dbReference>
<dbReference type="EMBL" id="ACRO01000015">
    <property type="protein sequence ID" value="EGF88470.1"/>
    <property type="molecule type" value="Genomic_DNA"/>
</dbReference>
<dbReference type="PANTHER" id="PTHR33375">
    <property type="entry name" value="CHROMOSOME-PARTITIONING PROTEIN PARB-RELATED"/>
    <property type="match status" value="1"/>
</dbReference>
<evidence type="ECO:0000313" key="3">
    <source>
        <dbReference type="Proteomes" id="UP000004773"/>
    </source>
</evidence>
<dbReference type="Proteomes" id="UP000004773">
    <property type="component" value="Unassembled WGS sequence"/>
</dbReference>